<protein>
    <submittedName>
        <fullName evidence="1">Uncharacterized protein</fullName>
    </submittedName>
</protein>
<name>A0ACB9PIT6_BAUVA</name>
<sequence>MNSRFQPQVLFLVQYHTVLAKKWQRSKSGVEMMVTLFLVEAMVFLAHSKMDVNDPHFSHLPHKQPALIYLQWSSKGENPASLLAKG</sequence>
<proteinExistence type="predicted"/>
<organism evidence="1 2">
    <name type="scientific">Bauhinia variegata</name>
    <name type="common">Purple orchid tree</name>
    <name type="synonym">Phanera variegata</name>
    <dbReference type="NCBI Taxonomy" id="167791"/>
    <lineage>
        <taxon>Eukaryota</taxon>
        <taxon>Viridiplantae</taxon>
        <taxon>Streptophyta</taxon>
        <taxon>Embryophyta</taxon>
        <taxon>Tracheophyta</taxon>
        <taxon>Spermatophyta</taxon>
        <taxon>Magnoliopsida</taxon>
        <taxon>eudicotyledons</taxon>
        <taxon>Gunneridae</taxon>
        <taxon>Pentapetalae</taxon>
        <taxon>rosids</taxon>
        <taxon>fabids</taxon>
        <taxon>Fabales</taxon>
        <taxon>Fabaceae</taxon>
        <taxon>Cercidoideae</taxon>
        <taxon>Cercideae</taxon>
        <taxon>Bauhiniinae</taxon>
        <taxon>Bauhinia</taxon>
    </lineage>
</organism>
<comment type="caution">
    <text evidence="1">The sequence shown here is derived from an EMBL/GenBank/DDBJ whole genome shotgun (WGS) entry which is preliminary data.</text>
</comment>
<reference evidence="1 2" key="1">
    <citation type="journal article" date="2022" name="DNA Res.">
        <title>Chromosomal-level genome assembly of the orchid tree Bauhinia variegata (Leguminosae; Cercidoideae) supports the allotetraploid origin hypothesis of Bauhinia.</title>
        <authorList>
            <person name="Zhong Y."/>
            <person name="Chen Y."/>
            <person name="Zheng D."/>
            <person name="Pang J."/>
            <person name="Liu Y."/>
            <person name="Luo S."/>
            <person name="Meng S."/>
            <person name="Qian L."/>
            <person name="Wei D."/>
            <person name="Dai S."/>
            <person name="Zhou R."/>
        </authorList>
    </citation>
    <scope>NUCLEOTIDE SEQUENCE [LARGE SCALE GENOMIC DNA]</scope>
    <source>
        <strain evidence="1">BV-YZ2020</strain>
    </source>
</reference>
<gene>
    <name evidence="1" type="ORF">L6164_008636</name>
</gene>
<dbReference type="EMBL" id="CM039429">
    <property type="protein sequence ID" value="KAI4347859.1"/>
    <property type="molecule type" value="Genomic_DNA"/>
</dbReference>
<evidence type="ECO:0000313" key="2">
    <source>
        <dbReference type="Proteomes" id="UP000828941"/>
    </source>
</evidence>
<dbReference type="Proteomes" id="UP000828941">
    <property type="component" value="Chromosome 4"/>
</dbReference>
<keyword evidence="2" id="KW-1185">Reference proteome</keyword>
<accession>A0ACB9PIT6</accession>
<evidence type="ECO:0000313" key="1">
    <source>
        <dbReference type="EMBL" id="KAI4347859.1"/>
    </source>
</evidence>